<feature type="compositionally biased region" description="Low complexity" evidence="2">
    <location>
        <begin position="256"/>
        <end position="268"/>
    </location>
</feature>
<dbReference type="Gene3D" id="3.60.10.10">
    <property type="entry name" value="Endonuclease/exonuclease/phosphatase"/>
    <property type="match status" value="1"/>
</dbReference>
<evidence type="ECO:0000259" key="3">
    <source>
        <dbReference type="PROSITE" id="PS51163"/>
    </source>
</evidence>
<organism evidence="4 5">
    <name type="scientific">Coccomyxa viridis</name>
    <dbReference type="NCBI Taxonomy" id="1274662"/>
    <lineage>
        <taxon>Eukaryota</taxon>
        <taxon>Viridiplantae</taxon>
        <taxon>Chlorophyta</taxon>
        <taxon>core chlorophytes</taxon>
        <taxon>Trebouxiophyceae</taxon>
        <taxon>Trebouxiophyceae incertae sedis</taxon>
        <taxon>Coccomyxaceae</taxon>
        <taxon>Coccomyxa</taxon>
    </lineage>
</organism>
<dbReference type="SUPFAM" id="SSF55821">
    <property type="entry name" value="YrdC/RibB"/>
    <property type="match status" value="1"/>
</dbReference>
<accession>A0ABP1FVS5</accession>
<name>A0ABP1FVS5_9CHLO</name>
<reference evidence="4 5" key="1">
    <citation type="submission" date="2024-06" db="EMBL/GenBank/DDBJ databases">
        <authorList>
            <person name="Kraege A."/>
            <person name="Thomma B."/>
        </authorList>
    </citation>
    <scope>NUCLEOTIDE SEQUENCE [LARGE SCALE GENOMIC DNA]</scope>
</reference>
<keyword evidence="5" id="KW-1185">Reference proteome</keyword>
<dbReference type="InterPro" id="IPR005135">
    <property type="entry name" value="Endo/exonuclease/phosphatase"/>
</dbReference>
<proteinExistence type="predicted"/>
<dbReference type="Pfam" id="PF03372">
    <property type="entry name" value="Exo_endo_phos"/>
    <property type="match status" value="1"/>
</dbReference>
<sequence length="879" mass="94954">MDPAAEVTLQQAIVKSAPSDDNLQIALVLAGKRRFMDRPKDEALQKTLLRMQKNAMPAIEKKQKRKKGQAQAKGQSEETLSVVLYEDETQQQPVDPELPNLQAWRPGRVLQIGDARFSITYNPPTAEKVQTFGKPLVGCPVIASALVSFAPEEDCKWQWYRGGSHWTTGSPRTGVASQDQPSRPSEVEQNSAASAVTRTYSSDQWHAIEGACGPLYVPTVDDKGVKLRVQCTPARSSSLEEGPAVTGQPVSAETSAVAEGPAEGAAAARHARTGSPVPAPGFRAVTYNILADQYASTEHAQTHLFGYCPSQFMEASYRRSLIAQEVLGYNADIVCLQEVDEKAFFTYFLPVMQHAGFDGRYTNKAGKTAEGSATFFRKDRYRAVALKEMKMNELFAGILADPSAHAIHSQFLPLLQSSPTLVQALSRVTTIAQLTILEPVTQAGGAEGPLCLLNTHLFFHPQAPHIRSLHVAAMLAEAHALAESAAGQLSRAPTLLFCGDLNSDINDGMPGALELLQKGELPADHWDWECGAGFRFKRDEDVQEESAVKASSQRGRGGSTDEQAGERVYGIHLRAPYQLRSADDLKYPFSNYVRGYTGLLDYIWYEPEQLEVQERLPIPSEQELQGWIPSQRFPSDHLSLVFDFAWRNSEASSATHSISHAADSQTRHAEPDADASNAAAALAWGDIVALPTDTLYGLAACANSQQGMKRIYEMKHRQAHVPLAICVADVEDVARYGLAGHLPDGLLGALLPGAVTVILARRADAALCPALNPGLSSIGIRVPGSDFIRGVCRAHGGAIVLTSANISGGNSPTNVADFTELWPLCAAVFDAGALGVDRAGSTIVDLSQAGSFRVVREGSEPSSVRHVLSDQYGLTEQTP</sequence>
<evidence type="ECO:0000256" key="1">
    <source>
        <dbReference type="ARBA" id="ARBA00015492"/>
    </source>
</evidence>
<feature type="region of interest" description="Disordered" evidence="2">
    <location>
        <begin position="166"/>
        <end position="195"/>
    </location>
</feature>
<dbReference type="PANTHER" id="PTHR12121">
    <property type="entry name" value="CARBON CATABOLITE REPRESSOR PROTEIN 4"/>
    <property type="match status" value="1"/>
</dbReference>
<feature type="domain" description="YrdC-like" evidence="3">
    <location>
        <begin position="672"/>
        <end position="860"/>
    </location>
</feature>
<feature type="region of interest" description="Disordered" evidence="2">
    <location>
        <begin position="236"/>
        <end position="275"/>
    </location>
</feature>
<dbReference type="Pfam" id="PF01300">
    <property type="entry name" value="Sua5_yciO_yrdC"/>
    <property type="match status" value="1"/>
</dbReference>
<feature type="region of interest" description="Disordered" evidence="2">
    <location>
        <begin position="55"/>
        <end position="77"/>
    </location>
</feature>
<dbReference type="PANTHER" id="PTHR12121:SF37">
    <property type="entry name" value="2',5'-PHOSPHODIESTERASE 12"/>
    <property type="match status" value="1"/>
</dbReference>
<dbReference type="InterPro" id="IPR050410">
    <property type="entry name" value="CCR4/nocturin_mRNA_transcr"/>
</dbReference>
<dbReference type="Gene3D" id="3.90.870.10">
    <property type="entry name" value="DHBP synthase"/>
    <property type="match status" value="1"/>
</dbReference>
<dbReference type="InterPro" id="IPR006070">
    <property type="entry name" value="Sua5-like_dom"/>
</dbReference>
<protein>
    <recommendedName>
        <fullName evidence="1">Threonylcarbamoyl-AMP synthase</fullName>
    </recommendedName>
</protein>
<dbReference type="SUPFAM" id="SSF56219">
    <property type="entry name" value="DNase I-like"/>
    <property type="match status" value="1"/>
</dbReference>
<dbReference type="PROSITE" id="PS51163">
    <property type="entry name" value="YRDC"/>
    <property type="match status" value="1"/>
</dbReference>
<evidence type="ECO:0000256" key="2">
    <source>
        <dbReference type="SAM" id="MobiDB-lite"/>
    </source>
</evidence>
<dbReference type="InterPro" id="IPR036691">
    <property type="entry name" value="Endo/exonu/phosph_ase_sf"/>
</dbReference>
<dbReference type="Proteomes" id="UP001497392">
    <property type="component" value="Unassembled WGS sequence"/>
</dbReference>
<evidence type="ECO:0000313" key="4">
    <source>
        <dbReference type="EMBL" id="CAL5222645.1"/>
    </source>
</evidence>
<dbReference type="InterPro" id="IPR017945">
    <property type="entry name" value="DHBP_synth_RibB-like_a/b_dom"/>
</dbReference>
<dbReference type="EMBL" id="CAXHTA020000007">
    <property type="protein sequence ID" value="CAL5222645.1"/>
    <property type="molecule type" value="Genomic_DNA"/>
</dbReference>
<evidence type="ECO:0000313" key="5">
    <source>
        <dbReference type="Proteomes" id="UP001497392"/>
    </source>
</evidence>
<gene>
    <name evidence="4" type="primary">g5040</name>
    <name evidence="4" type="ORF">VP750_LOCUS4304</name>
</gene>
<comment type="caution">
    <text evidence="4">The sequence shown here is derived from an EMBL/GenBank/DDBJ whole genome shotgun (WGS) entry which is preliminary data.</text>
</comment>